<dbReference type="PROSITE" id="PS51257">
    <property type="entry name" value="PROKAR_LIPOPROTEIN"/>
    <property type="match status" value="1"/>
</dbReference>
<reference evidence="1 2" key="1">
    <citation type="submission" date="2018-07" db="EMBL/GenBank/DDBJ databases">
        <title>Pedobacter sp. nov., isolated from soil.</title>
        <authorList>
            <person name="Zhou L.Y."/>
            <person name="Du Z.J."/>
        </authorList>
    </citation>
    <scope>NUCLEOTIDE SEQUENCE [LARGE SCALE GENOMIC DNA]</scope>
    <source>
        <strain evidence="1 2">JDX94</strain>
    </source>
</reference>
<name>A0A369Q1G2_9SPHI</name>
<protein>
    <submittedName>
        <fullName evidence="1">Uncharacterized protein</fullName>
    </submittedName>
</protein>
<gene>
    <name evidence="1" type="ORF">DU508_05260</name>
</gene>
<keyword evidence="2" id="KW-1185">Reference proteome</keyword>
<dbReference type="EMBL" id="QPKV01000002">
    <property type="protein sequence ID" value="RDC58342.1"/>
    <property type="molecule type" value="Genomic_DNA"/>
</dbReference>
<dbReference type="Proteomes" id="UP000253961">
    <property type="component" value="Unassembled WGS sequence"/>
</dbReference>
<dbReference type="RefSeq" id="WP_115401751.1">
    <property type="nucleotide sequence ID" value="NZ_QPKV01000002.1"/>
</dbReference>
<dbReference type="OrthoDB" id="770521at2"/>
<evidence type="ECO:0000313" key="1">
    <source>
        <dbReference type="EMBL" id="RDC58342.1"/>
    </source>
</evidence>
<accession>A0A369Q1G2</accession>
<organism evidence="1 2">
    <name type="scientific">Pedobacter chinensis</name>
    <dbReference type="NCBI Taxonomy" id="2282421"/>
    <lineage>
        <taxon>Bacteria</taxon>
        <taxon>Pseudomonadati</taxon>
        <taxon>Bacteroidota</taxon>
        <taxon>Sphingobacteriia</taxon>
        <taxon>Sphingobacteriales</taxon>
        <taxon>Sphingobacteriaceae</taxon>
        <taxon>Pedobacter</taxon>
    </lineage>
</organism>
<dbReference type="AlphaFoldDB" id="A0A369Q1G2"/>
<comment type="caution">
    <text evidence="1">The sequence shown here is derived from an EMBL/GenBank/DDBJ whole genome shotgun (WGS) entry which is preliminary data.</text>
</comment>
<proteinExistence type="predicted"/>
<sequence>MKKKLAVPFLFIVILLSVSCEKEGQVNKCYQVKYISDYCPKPGAALVSFTSPNKDATAIADSKGGIIDYRAALLNVPDKFKEENKIFYVKYNNNHKDMEFKDCAGVDQVAILTADGTSDVDCNHN</sequence>
<evidence type="ECO:0000313" key="2">
    <source>
        <dbReference type="Proteomes" id="UP000253961"/>
    </source>
</evidence>